<evidence type="ECO:0000313" key="3">
    <source>
        <dbReference type="Proteomes" id="UP001331561"/>
    </source>
</evidence>
<dbReference type="RefSeq" id="WP_327601071.1">
    <property type="nucleotide sequence ID" value="NZ_JAYXHS010000004.1"/>
</dbReference>
<evidence type="ECO:0000256" key="1">
    <source>
        <dbReference type="SAM" id="SignalP"/>
    </source>
</evidence>
<proteinExistence type="predicted"/>
<keyword evidence="3" id="KW-1185">Reference proteome</keyword>
<sequence length="135" mass="14423">MKCKRHFLILTLAAAPMLGNAEEWVTTQGISYLCGGVGDESLAQMKSAESSADAQLVLTAGNERSYLNDVKLTVASADKQHAVTWQAAGPVCLLKLPQGSSTVDASYGDERRSLKLNKPAKSGVRQPTVINFNTN</sequence>
<keyword evidence="1" id="KW-0732">Signal</keyword>
<dbReference type="EMBL" id="JAYXHS010000004">
    <property type="protein sequence ID" value="MEC5388102.1"/>
    <property type="molecule type" value="Genomic_DNA"/>
</dbReference>
<protein>
    <submittedName>
        <fullName evidence="2">Uncharacterized protein</fullName>
    </submittedName>
</protein>
<reference evidence="2 3" key="1">
    <citation type="submission" date="2024-01" db="EMBL/GenBank/DDBJ databases">
        <title>Uliginosibacterium soil sp. nov.</title>
        <authorList>
            <person name="Lv Y."/>
        </authorList>
    </citation>
    <scope>NUCLEOTIDE SEQUENCE [LARGE SCALE GENOMIC DNA]</scope>
    <source>
        <strain evidence="2 3">H3</strain>
    </source>
</reference>
<gene>
    <name evidence="2" type="ORF">VVD49_20380</name>
</gene>
<dbReference type="Proteomes" id="UP001331561">
    <property type="component" value="Unassembled WGS sequence"/>
</dbReference>
<accession>A0ABU6K9A6</accession>
<name>A0ABU6K9A6_9RHOO</name>
<comment type="caution">
    <text evidence="2">The sequence shown here is derived from an EMBL/GenBank/DDBJ whole genome shotgun (WGS) entry which is preliminary data.</text>
</comment>
<organism evidence="2 3">
    <name type="scientific">Uliginosibacterium silvisoli</name>
    <dbReference type="NCBI Taxonomy" id="3114758"/>
    <lineage>
        <taxon>Bacteria</taxon>
        <taxon>Pseudomonadati</taxon>
        <taxon>Pseudomonadota</taxon>
        <taxon>Betaproteobacteria</taxon>
        <taxon>Rhodocyclales</taxon>
        <taxon>Zoogloeaceae</taxon>
        <taxon>Uliginosibacterium</taxon>
    </lineage>
</organism>
<feature type="chain" id="PRO_5047456134" evidence="1">
    <location>
        <begin position="22"/>
        <end position="135"/>
    </location>
</feature>
<evidence type="ECO:0000313" key="2">
    <source>
        <dbReference type="EMBL" id="MEC5388102.1"/>
    </source>
</evidence>
<feature type="signal peptide" evidence="1">
    <location>
        <begin position="1"/>
        <end position="21"/>
    </location>
</feature>